<dbReference type="EMBL" id="JAHQIW010003733">
    <property type="protein sequence ID" value="KAJ1359920.1"/>
    <property type="molecule type" value="Genomic_DNA"/>
</dbReference>
<dbReference type="Proteomes" id="UP001196413">
    <property type="component" value="Unassembled WGS sequence"/>
</dbReference>
<evidence type="ECO:0000313" key="2">
    <source>
        <dbReference type="Proteomes" id="UP001196413"/>
    </source>
</evidence>
<accession>A0AAD5QSB9</accession>
<protein>
    <submittedName>
        <fullName evidence="1">Uncharacterized protein</fullName>
    </submittedName>
</protein>
<evidence type="ECO:0000313" key="1">
    <source>
        <dbReference type="EMBL" id="KAJ1359920.1"/>
    </source>
</evidence>
<comment type="caution">
    <text evidence="1">The sequence shown here is derived from an EMBL/GenBank/DDBJ whole genome shotgun (WGS) entry which is preliminary data.</text>
</comment>
<gene>
    <name evidence="1" type="ORF">KIN20_018748</name>
</gene>
<organism evidence="1 2">
    <name type="scientific">Parelaphostrongylus tenuis</name>
    <name type="common">Meningeal worm</name>
    <dbReference type="NCBI Taxonomy" id="148309"/>
    <lineage>
        <taxon>Eukaryota</taxon>
        <taxon>Metazoa</taxon>
        <taxon>Ecdysozoa</taxon>
        <taxon>Nematoda</taxon>
        <taxon>Chromadorea</taxon>
        <taxon>Rhabditida</taxon>
        <taxon>Rhabditina</taxon>
        <taxon>Rhabditomorpha</taxon>
        <taxon>Strongyloidea</taxon>
        <taxon>Metastrongylidae</taxon>
        <taxon>Parelaphostrongylus</taxon>
    </lineage>
</organism>
<name>A0AAD5QSB9_PARTN</name>
<sequence length="101" mass="11667">MFDYTVSIPRQSSGNGLTQAITLSFFSKSITETEIMFNEVDKAEKKTELGMNRMKTHFLKNNGATMNKLDWMFLITENTRHVNLGLPFKMEDNINEELEGR</sequence>
<dbReference type="AlphaFoldDB" id="A0AAD5QSB9"/>
<proteinExistence type="predicted"/>
<keyword evidence="2" id="KW-1185">Reference proteome</keyword>
<reference evidence="1" key="1">
    <citation type="submission" date="2021-06" db="EMBL/GenBank/DDBJ databases">
        <title>Parelaphostrongylus tenuis whole genome reference sequence.</title>
        <authorList>
            <person name="Garwood T.J."/>
            <person name="Larsen P.A."/>
            <person name="Fountain-Jones N.M."/>
            <person name="Garbe J.R."/>
            <person name="Macchietto M.G."/>
            <person name="Kania S.A."/>
            <person name="Gerhold R.W."/>
            <person name="Richards J.E."/>
            <person name="Wolf T.M."/>
        </authorList>
    </citation>
    <scope>NUCLEOTIDE SEQUENCE</scope>
    <source>
        <strain evidence="1">MNPRO001-30</strain>
        <tissue evidence="1">Meninges</tissue>
    </source>
</reference>